<evidence type="ECO:0000313" key="2">
    <source>
        <dbReference type="Proteomes" id="UP000076998"/>
    </source>
</evidence>
<proteinExistence type="predicted"/>
<organism evidence="1 2">
    <name type="scientific">Microbacterium oleivorans</name>
    <dbReference type="NCBI Taxonomy" id="273677"/>
    <lineage>
        <taxon>Bacteria</taxon>
        <taxon>Bacillati</taxon>
        <taxon>Actinomycetota</taxon>
        <taxon>Actinomycetes</taxon>
        <taxon>Micrococcales</taxon>
        <taxon>Microbacteriaceae</taxon>
        <taxon>Microbacterium</taxon>
    </lineage>
</organism>
<sequence>MTVTQRAAHIAVYLELARELDTRDAQSEGVSPDLCAWDATVIQAADACREVAVMLGQATVELAAVRNTVRRCLSAISSCGDICGPHKEATASCARRVDIARRGAKACADLISSI</sequence>
<name>A0A177K8X8_9MICO</name>
<dbReference type="Proteomes" id="UP000076998">
    <property type="component" value="Unassembled WGS sequence"/>
</dbReference>
<reference evidence="1 2" key="1">
    <citation type="submission" date="2016-02" db="EMBL/GenBank/DDBJ databases">
        <authorList>
            <person name="Wen L."/>
            <person name="He K."/>
            <person name="Yang H."/>
        </authorList>
    </citation>
    <scope>NUCLEOTIDE SEQUENCE [LARGE SCALE GENOMIC DNA]</scope>
    <source>
        <strain evidence="1 2">CD11_3</strain>
    </source>
</reference>
<gene>
    <name evidence="1" type="ORF">AYL44_11620</name>
</gene>
<protein>
    <submittedName>
        <fullName evidence="1">Uncharacterized protein</fullName>
    </submittedName>
</protein>
<accession>A0A177K8X8</accession>
<dbReference type="EMBL" id="LSTV01000004">
    <property type="protein sequence ID" value="OAH49496.1"/>
    <property type="molecule type" value="Genomic_DNA"/>
</dbReference>
<evidence type="ECO:0000313" key="1">
    <source>
        <dbReference type="EMBL" id="OAH49496.1"/>
    </source>
</evidence>
<dbReference type="AlphaFoldDB" id="A0A177K8X8"/>
<comment type="caution">
    <text evidence="1">The sequence shown here is derived from an EMBL/GenBank/DDBJ whole genome shotgun (WGS) entry which is preliminary data.</text>
</comment>